<dbReference type="KEGG" id="cgrn:4412665_00186"/>
<keyword evidence="2" id="KW-0812">Transmembrane</keyword>
<dbReference type="SUPFAM" id="SSF88946">
    <property type="entry name" value="Sigma2 domain of RNA polymerase sigma factors"/>
    <property type="match status" value="1"/>
</dbReference>
<evidence type="ECO:0000313" key="5">
    <source>
        <dbReference type="Proteomes" id="UP000215332"/>
    </source>
</evidence>
<dbReference type="Gene3D" id="1.10.10.10">
    <property type="entry name" value="Winged helix-like DNA-binding domain superfamily/Winged helix DNA-binding domain"/>
    <property type="match status" value="1"/>
</dbReference>
<dbReference type="Gene3D" id="1.10.1740.10">
    <property type="match status" value="1"/>
</dbReference>
<organism evidence="4 5">
    <name type="scientific">Cutibacterium granulosum</name>
    <dbReference type="NCBI Taxonomy" id="33011"/>
    <lineage>
        <taxon>Bacteria</taxon>
        <taxon>Bacillati</taxon>
        <taxon>Actinomycetota</taxon>
        <taxon>Actinomycetes</taxon>
        <taxon>Propionibacteriales</taxon>
        <taxon>Propionibacteriaceae</taxon>
        <taxon>Cutibacterium</taxon>
    </lineage>
</organism>
<evidence type="ECO:0000313" key="4">
    <source>
        <dbReference type="EMBL" id="SNV28764.1"/>
    </source>
</evidence>
<dbReference type="GO" id="GO:0006352">
    <property type="term" value="P:DNA-templated transcription initiation"/>
    <property type="evidence" value="ECO:0007669"/>
    <property type="project" value="InterPro"/>
</dbReference>
<name>A0A239W4U4_9ACTN</name>
<dbReference type="InterPro" id="IPR019606">
    <property type="entry name" value="GerMN"/>
</dbReference>
<evidence type="ECO:0000259" key="3">
    <source>
        <dbReference type="SMART" id="SM00909"/>
    </source>
</evidence>
<evidence type="ECO:0000256" key="2">
    <source>
        <dbReference type="SAM" id="Phobius"/>
    </source>
</evidence>
<keyword evidence="2" id="KW-1133">Transmembrane helix</keyword>
<protein>
    <submittedName>
        <fullName evidence="4">RNA polymerase sigma factor SigM</fullName>
    </submittedName>
</protein>
<dbReference type="Pfam" id="PF10646">
    <property type="entry name" value="Germane"/>
    <property type="match status" value="1"/>
</dbReference>
<dbReference type="InterPro" id="IPR036388">
    <property type="entry name" value="WH-like_DNA-bd_sf"/>
</dbReference>
<dbReference type="EMBL" id="LT906441">
    <property type="protein sequence ID" value="SNV28764.1"/>
    <property type="molecule type" value="Genomic_DNA"/>
</dbReference>
<keyword evidence="2" id="KW-0472">Membrane</keyword>
<feature type="region of interest" description="Disordered" evidence="1">
    <location>
        <begin position="224"/>
        <end position="247"/>
    </location>
</feature>
<dbReference type="RefSeq" id="WP_021104098.1">
    <property type="nucleotide sequence ID" value="NZ_LT906441.1"/>
</dbReference>
<reference evidence="4 5" key="1">
    <citation type="submission" date="2017-06" db="EMBL/GenBank/DDBJ databases">
        <authorList>
            <consortium name="Pathogen Informatics"/>
        </authorList>
    </citation>
    <scope>NUCLEOTIDE SEQUENCE [LARGE SCALE GENOMIC DNA]</scope>
    <source>
        <strain evidence="4 5">NCTC11865</strain>
    </source>
</reference>
<dbReference type="SUPFAM" id="SSF88659">
    <property type="entry name" value="Sigma3 and sigma4 domains of RNA polymerase sigma factors"/>
    <property type="match status" value="1"/>
</dbReference>
<dbReference type="eggNOG" id="COG1595">
    <property type="taxonomic scope" value="Bacteria"/>
</dbReference>
<proteinExistence type="predicted"/>
<dbReference type="SMART" id="SM00909">
    <property type="entry name" value="Germane"/>
    <property type="match status" value="1"/>
</dbReference>
<dbReference type="InterPro" id="IPR013324">
    <property type="entry name" value="RNA_pol_sigma_r3/r4-like"/>
</dbReference>
<feature type="domain" description="GerMN" evidence="3">
    <location>
        <begin position="280"/>
        <end position="371"/>
    </location>
</feature>
<dbReference type="InterPro" id="IPR013325">
    <property type="entry name" value="RNA_pol_sigma_r2"/>
</dbReference>
<dbReference type="GO" id="GO:0003700">
    <property type="term" value="F:DNA-binding transcription factor activity"/>
    <property type="evidence" value="ECO:0007669"/>
    <property type="project" value="InterPro"/>
</dbReference>
<dbReference type="Proteomes" id="UP000215332">
    <property type="component" value="Chromosome 1"/>
</dbReference>
<dbReference type="AlphaFoldDB" id="A0A239W4U4"/>
<accession>A0A239W4U4</accession>
<gene>
    <name evidence="4" type="ORF">SAMEA4412665_00186</name>
</gene>
<evidence type="ECO:0000256" key="1">
    <source>
        <dbReference type="SAM" id="MobiDB-lite"/>
    </source>
</evidence>
<feature type="transmembrane region" description="Helical" evidence="2">
    <location>
        <begin position="199"/>
        <end position="218"/>
    </location>
</feature>
<sequence length="478" mass="52693">MTSDEHRDRGWWLKSAYHDQWDDLVRLAFLLCGRWEDAERAVTDAFVEVYRINPRFRTDDLVADYLRTTVVNQLRRRQGRAGLHVEGRQGLPSPLDRLSQLSRIEQEVLVMLLWADLDEDETAHVLGLRQGSVENLRDKAIHTLGRQFRTEDGAAHVESWLRVALEEAASQQAPSDQLETIDERIRQVSQRGRGPSRRAVVGSALAALGVGVAAPVVWGRMHAPRRSAPAPGADETMIPDPSDEKSMSTLQKDVPVLYLGRSDGLLYREMRDLPTASDKLGTAVTAVINAAPLDSDYTSAWMGGQLNKAVVHGDVIVLDVSGAAWDAIRSREKLTAAIRQLVYTATAVVGDRNGQKSVQLLRDGSPSLPFIGVPQANFIEEGTDRCGPVWIDRPQSGQTLAATRLTIEGQVQRKVRAISYRINLAGKGDLISRGVITPGQPDHRGWRRWSVSAPVRPGDVLITIDADGTKALKLVTVS</sequence>
<dbReference type="eggNOG" id="COG5401">
    <property type="taxonomic scope" value="Bacteria"/>
</dbReference>